<dbReference type="Proteomes" id="UP000799764">
    <property type="component" value="Unassembled WGS sequence"/>
</dbReference>
<dbReference type="EMBL" id="MU001513">
    <property type="protein sequence ID" value="KAF2438132.1"/>
    <property type="molecule type" value="Genomic_DNA"/>
</dbReference>
<dbReference type="OrthoDB" id="5382468at2759"/>
<evidence type="ECO:0000259" key="4">
    <source>
        <dbReference type="PROSITE" id="PS50102"/>
    </source>
</evidence>
<dbReference type="InterPro" id="IPR012677">
    <property type="entry name" value="Nucleotide-bd_a/b_plait_sf"/>
</dbReference>
<evidence type="ECO:0000313" key="5">
    <source>
        <dbReference type="EMBL" id="KAF2438132.1"/>
    </source>
</evidence>
<feature type="domain" description="RRM" evidence="4">
    <location>
        <begin position="18"/>
        <end position="94"/>
    </location>
</feature>
<keyword evidence="1 2" id="KW-0694">RNA-binding</keyword>
<gene>
    <name evidence="5" type="ORF">P171DRAFT_526387</name>
</gene>
<dbReference type="PROSITE" id="PS50102">
    <property type="entry name" value="RRM"/>
    <property type="match status" value="2"/>
</dbReference>
<dbReference type="InterPro" id="IPR035979">
    <property type="entry name" value="RBD_domain_sf"/>
</dbReference>
<dbReference type="SMART" id="SM00360">
    <property type="entry name" value="RRM"/>
    <property type="match status" value="2"/>
</dbReference>
<dbReference type="GO" id="GO:0003729">
    <property type="term" value="F:mRNA binding"/>
    <property type="evidence" value="ECO:0007669"/>
    <property type="project" value="TreeGrafter"/>
</dbReference>
<evidence type="ECO:0000256" key="2">
    <source>
        <dbReference type="PROSITE-ProRule" id="PRU00176"/>
    </source>
</evidence>
<accession>A0A9P4P6H2</accession>
<reference evidence="5" key="1">
    <citation type="journal article" date="2020" name="Stud. Mycol.">
        <title>101 Dothideomycetes genomes: a test case for predicting lifestyles and emergence of pathogens.</title>
        <authorList>
            <person name="Haridas S."/>
            <person name="Albert R."/>
            <person name="Binder M."/>
            <person name="Bloem J."/>
            <person name="Labutti K."/>
            <person name="Salamov A."/>
            <person name="Andreopoulos B."/>
            <person name="Baker S."/>
            <person name="Barry K."/>
            <person name="Bills G."/>
            <person name="Bluhm B."/>
            <person name="Cannon C."/>
            <person name="Castanera R."/>
            <person name="Culley D."/>
            <person name="Daum C."/>
            <person name="Ezra D."/>
            <person name="Gonzalez J."/>
            <person name="Henrissat B."/>
            <person name="Kuo A."/>
            <person name="Liang C."/>
            <person name="Lipzen A."/>
            <person name="Lutzoni F."/>
            <person name="Magnuson J."/>
            <person name="Mondo S."/>
            <person name="Nolan M."/>
            <person name="Ohm R."/>
            <person name="Pangilinan J."/>
            <person name="Park H.-J."/>
            <person name="Ramirez L."/>
            <person name="Alfaro M."/>
            <person name="Sun H."/>
            <person name="Tritt A."/>
            <person name="Yoshinaga Y."/>
            <person name="Zwiers L.-H."/>
            <person name="Turgeon B."/>
            <person name="Goodwin S."/>
            <person name="Spatafora J."/>
            <person name="Crous P."/>
            <person name="Grigoriev I."/>
        </authorList>
    </citation>
    <scope>NUCLEOTIDE SEQUENCE</scope>
    <source>
        <strain evidence="5">CBS 690.94</strain>
    </source>
</reference>
<feature type="region of interest" description="Disordered" evidence="3">
    <location>
        <begin position="130"/>
        <end position="157"/>
    </location>
</feature>
<dbReference type="AlphaFoldDB" id="A0A9P4P6H2"/>
<dbReference type="GO" id="GO:0005634">
    <property type="term" value="C:nucleus"/>
    <property type="evidence" value="ECO:0007669"/>
    <property type="project" value="TreeGrafter"/>
</dbReference>
<sequence length="428" mass="48243">MPRGEKVALGEISAPEDRVIRVNNLHWDATNANITRFFRGYGLVDWKRSVNVKSGKSTVAYVLLSTLENVVRAIEELDVKVLLGRQVRIMRAKGGFQLTPSGLLNLEKPGHAVTVDKHLRSPALAKESAMDPESQVMSFPPLTGTSQAQAARGASLRRSRIPPPALIESDEHRSMKMFQSRRSRFQPGPQGPEHRVLLISKLHPDANRNAVELFFQGFRVVDYKRKYNDRIGRYNSTAFVLFESVEERDRARYMKQGHKILGREVSLDIATRGIRVGNNGFLLDNTSEIASPPRLPLAYGAERLGNDFPSPSATYPSSDPRSETDRIAYHPQKWVQPDISTNNLEQTTNIVQQATPPAQISSHYLAPNHHHEADGGQPIPPYDMLSEVLLPTNIQRTPRRGLRPWNLAGNNSEDKRYNVVTETEWYEF</sequence>
<dbReference type="CDD" id="cd00590">
    <property type="entry name" value="RRM_SF"/>
    <property type="match status" value="2"/>
</dbReference>
<dbReference type="Pfam" id="PF00076">
    <property type="entry name" value="RRM_1"/>
    <property type="match status" value="2"/>
</dbReference>
<evidence type="ECO:0000313" key="6">
    <source>
        <dbReference type="Proteomes" id="UP000799764"/>
    </source>
</evidence>
<dbReference type="Gene3D" id="3.30.70.330">
    <property type="match status" value="2"/>
</dbReference>
<keyword evidence="6" id="KW-1185">Reference proteome</keyword>
<name>A0A9P4P6H2_9PLEO</name>
<dbReference type="InterPro" id="IPR000504">
    <property type="entry name" value="RRM_dom"/>
</dbReference>
<protein>
    <recommendedName>
        <fullName evidence="4">RRM domain-containing protein</fullName>
    </recommendedName>
</protein>
<feature type="domain" description="RRM" evidence="4">
    <location>
        <begin position="195"/>
        <end position="272"/>
    </location>
</feature>
<dbReference type="PANTHER" id="PTHR23003">
    <property type="entry name" value="RNA RECOGNITION MOTIF RRM DOMAIN CONTAINING PROTEIN"/>
    <property type="match status" value="1"/>
</dbReference>
<evidence type="ECO:0000256" key="1">
    <source>
        <dbReference type="ARBA" id="ARBA00022884"/>
    </source>
</evidence>
<dbReference type="SUPFAM" id="SSF54928">
    <property type="entry name" value="RNA-binding domain, RBD"/>
    <property type="match status" value="2"/>
</dbReference>
<proteinExistence type="predicted"/>
<comment type="caution">
    <text evidence="5">The sequence shown here is derived from an EMBL/GenBank/DDBJ whole genome shotgun (WGS) entry which is preliminary data.</text>
</comment>
<dbReference type="GO" id="GO:0005737">
    <property type="term" value="C:cytoplasm"/>
    <property type="evidence" value="ECO:0007669"/>
    <property type="project" value="TreeGrafter"/>
</dbReference>
<organism evidence="5 6">
    <name type="scientific">Karstenula rhodostoma CBS 690.94</name>
    <dbReference type="NCBI Taxonomy" id="1392251"/>
    <lineage>
        <taxon>Eukaryota</taxon>
        <taxon>Fungi</taxon>
        <taxon>Dikarya</taxon>
        <taxon>Ascomycota</taxon>
        <taxon>Pezizomycotina</taxon>
        <taxon>Dothideomycetes</taxon>
        <taxon>Pleosporomycetidae</taxon>
        <taxon>Pleosporales</taxon>
        <taxon>Massarineae</taxon>
        <taxon>Didymosphaeriaceae</taxon>
        <taxon>Karstenula</taxon>
    </lineage>
</organism>
<dbReference type="InterPro" id="IPR050374">
    <property type="entry name" value="RRT5_SRSF_SR"/>
</dbReference>
<evidence type="ECO:0000256" key="3">
    <source>
        <dbReference type="SAM" id="MobiDB-lite"/>
    </source>
</evidence>